<feature type="domain" description="C2H2-type" evidence="2">
    <location>
        <begin position="205"/>
        <end position="235"/>
    </location>
</feature>
<dbReference type="EMBL" id="FJOG01000029">
    <property type="protein sequence ID" value="CZR65162.1"/>
    <property type="molecule type" value="Genomic_DNA"/>
</dbReference>
<gene>
    <name evidence="3" type="ORF">PAC_15062</name>
</gene>
<protein>
    <recommendedName>
        <fullName evidence="2">C2H2-type domain-containing protein</fullName>
    </recommendedName>
</protein>
<reference evidence="3 4" key="1">
    <citation type="submission" date="2016-03" db="EMBL/GenBank/DDBJ databases">
        <authorList>
            <person name="Ploux O."/>
        </authorList>
    </citation>
    <scope>NUCLEOTIDE SEQUENCE [LARGE SCALE GENOMIC DNA]</scope>
    <source>
        <strain evidence="3 4">UAMH 11012</strain>
    </source>
</reference>
<dbReference type="PROSITE" id="PS00028">
    <property type="entry name" value="ZINC_FINGER_C2H2_1"/>
    <property type="match status" value="1"/>
</dbReference>
<dbReference type="AlphaFoldDB" id="A0A1L7XJD9"/>
<dbReference type="Proteomes" id="UP000184330">
    <property type="component" value="Unassembled WGS sequence"/>
</dbReference>
<evidence type="ECO:0000313" key="3">
    <source>
        <dbReference type="EMBL" id="CZR65162.1"/>
    </source>
</evidence>
<keyword evidence="1" id="KW-0862">Zinc</keyword>
<sequence>MSYAKYDRQFGAANHLPNFSSNDAFVRSCGFDNFTPIFDTASELNCLTSTVIQTPVAKNCGTLCDYDYATNTFPSTLGGQPLCSDLFTNDQRRTRKLSNLTIGFNRRAACLCQGSVADNFVYTDRGGQVAYNADHGFEHLSYEGYAAGNICSGFGTQSSQISDAMTGGFDNYIALPYLDVTLDDVLLGIGGSSNGGADVNTDARLRCRLPGCNKVFGRLSDLERHWQSVHLGLRHHCHVRGCPNNKGKGYSRLDKLKDHLRKGHMEGTQYLA</sequence>
<dbReference type="InterPro" id="IPR036236">
    <property type="entry name" value="Znf_C2H2_sf"/>
</dbReference>
<evidence type="ECO:0000259" key="2">
    <source>
        <dbReference type="PROSITE" id="PS50157"/>
    </source>
</evidence>
<keyword evidence="4" id="KW-1185">Reference proteome</keyword>
<dbReference type="GO" id="GO:0008270">
    <property type="term" value="F:zinc ion binding"/>
    <property type="evidence" value="ECO:0007669"/>
    <property type="project" value="UniProtKB-KW"/>
</dbReference>
<dbReference type="InterPro" id="IPR013087">
    <property type="entry name" value="Znf_C2H2_type"/>
</dbReference>
<proteinExistence type="predicted"/>
<accession>A0A1L7XJD9</accession>
<dbReference type="Gene3D" id="3.30.160.60">
    <property type="entry name" value="Classic Zinc Finger"/>
    <property type="match status" value="1"/>
</dbReference>
<dbReference type="SMART" id="SM00355">
    <property type="entry name" value="ZnF_C2H2"/>
    <property type="match status" value="2"/>
</dbReference>
<keyword evidence="1" id="KW-0479">Metal-binding</keyword>
<dbReference type="SUPFAM" id="SSF57667">
    <property type="entry name" value="beta-beta-alpha zinc fingers"/>
    <property type="match status" value="1"/>
</dbReference>
<dbReference type="PROSITE" id="PS50157">
    <property type="entry name" value="ZINC_FINGER_C2H2_2"/>
    <property type="match status" value="1"/>
</dbReference>
<evidence type="ECO:0000256" key="1">
    <source>
        <dbReference type="PROSITE-ProRule" id="PRU00042"/>
    </source>
</evidence>
<organism evidence="3 4">
    <name type="scientific">Phialocephala subalpina</name>
    <dbReference type="NCBI Taxonomy" id="576137"/>
    <lineage>
        <taxon>Eukaryota</taxon>
        <taxon>Fungi</taxon>
        <taxon>Dikarya</taxon>
        <taxon>Ascomycota</taxon>
        <taxon>Pezizomycotina</taxon>
        <taxon>Leotiomycetes</taxon>
        <taxon>Helotiales</taxon>
        <taxon>Mollisiaceae</taxon>
        <taxon>Phialocephala</taxon>
        <taxon>Phialocephala fortinii species complex</taxon>
    </lineage>
</organism>
<keyword evidence="1" id="KW-0863">Zinc-finger</keyword>
<dbReference type="OrthoDB" id="7295497at2759"/>
<name>A0A1L7XJD9_9HELO</name>
<evidence type="ECO:0000313" key="4">
    <source>
        <dbReference type="Proteomes" id="UP000184330"/>
    </source>
</evidence>